<feature type="active site" evidence="7">
    <location>
        <position position="576"/>
    </location>
</feature>
<dbReference type="InterPro" id="IPR014756">
    <property type="entry name" value="Ig_E-set"/>
</dbReference>
<dbReference type="Pfam" id="PF00759">
    <property type="entry name" value="Glyco_hydro_9"/>
    <property type="match status" value="1"/>
</dbReference>
<dbReference type="SUPFAM" id="SSF81296">
    <property type="entry name" value="E set domains"/>
    <property type="match status" value="1"/>
</dbReference>
<evidence type="ECO:0000313" key="11">
    <source>
        <dbReference type="EMBL" id="GGY85292.1"/>
    </source>
</evidence>
<evidence type="ECO:0000256" key="1">
    <source>
        <dbReference type="ARBA" id="ARBA00007072"/>
    </source>
</evidence>
<comment type="catalytic activity">
    <reaction evidence="8">
        <text>Endohydrolysis of (1-&gt;4)-beta-D-glucosidic linkages in cellulose, lichenin and cereal beta-D-glucans.</text>
        <dbReference type="EC" id="3.2.1.4"/>
    </reaction>
</comment>
<proteinExistence type="inferred from homology"/>
<dbReference type="PROSITE" id="PS00698">
    <property type="entry name" value="GH9_3"/>
    <property type="match status" value="1"/>
</dbReference>
<evidence type="ECO:0000256" key="5">
    <source>
        <dbReference type="ARBA" id="ARBA00023326"/>
    </source>
</evidence>
<dbReference type="Gene3D" id="1.50.10.10">
    <property type="match status" value="1"/>
</dbReference>
<accession>A0ABQ3B8W3</accession>
<evidence type="ECO:0000256" key="7">
    <source>
        <dbReference type="PROSITE-ProRule" id="PRU10060"/>
    </source>
</evidence>
<keyword evidence="5 6" id="KW-0624">Polysaccharide degradation</keyword>
<dbReference type="Pfam" id="PF02927">
    <property type="entry name" value="CelD_N"/>
    <property type="match status" value="1"/>
</dbReference>
<dbReference type="EC" id="3.2.1.4" evidence="8"/>
<keyword evidence="8" id="KW-0732">Signal</keyword>
<dbReference type="CDD" id="cd02850">
    <property type="entry name" value="E_set_Cellulase_N"/>
    <property type="match status" value="1"/>
</dbReference>
<protein>
    <recommendedName>
        <fullName evidence="8">Endoglucanase</fullName>
        <ecNumber evidence="8">3.2.1.4</ecNumber>
    </recommendedName>
</protein>
<dbReference type="InterPro" id="IPR012341">
    <property type="entry name" value="6hp_glycosidase-like_sf"/>
</dbReference>
<feature type="signal peptide" evidence="8">
    <location>
        <begin position="1"/>
        <end position="26"/>
    </location>
</feature>
<evidence type="ECO:0000256" key="4">
    <source>
        <dbReference type="ARBA" id="ARBA00023295"/>
    </source>
</evidence>
<evidence type="ECO:0000259" key="9">
    <source>
        <dbReference type="Pfam" id="PF00759"/>
    </source>
</evidence>
<dbReference type="InterPro" id="IPR013783">
    <property type="entry name" value="Ig-like_fold"/>
</dbReference>
<keyword evidence="2 6" id="KW-0378">Hydrolase</keyword>
<dbReference type="InterPro" id="IPR018221">
    <property type="entry name" value="Glyco_hydro_9_His_AS"/>
</dbReference>
<evidence type="ECO:0000313" key="12">
    <source>
        <dbReference type="Proteomes" id="UP000619761"/>
    </source>
</evidence>
<keyword evidence="3 6" id="KW-0119">Carbohydrate metabolism</keyword>
<feature type="active site" evidence="7">
    <location>
        <position position="585"/>
    </location>
</feature>
<keyword evidence="4 6" id="KW-0326">Glycosidase</keyword>
<feature type="domain" description="Glycoside hydrolase family 9" evidence="9">
    <location>
        <begin position="149"/>
        <end position="597"/>
    </location>
</feature>
<dbReference type="InterPro" id="IPR001701">
    <property type="entry name" value="Glyco_hydro_9"/>
</dbReference>
<feature type="domain" description="Cellulase Ig-like" evidence="10">
    <location>
        <begin position="58"/>
        <end position="137"/>
    </location>
</feature>
<evidence type="ECO:0000256" key="6">
    <source>
        <dbReference type="PROSITE-ProRule" id="PRU10059"/>
    </source>
</evidence>
<name>A0ABQ3B8W3_9GAMM</name>
<comment type="similarity">
    <text evidence="1 6 8">Belongs to the glycosyl hydrolase 9 (cellulase E) family.</text>
</comment>
<dbReference type="InterPro" id="IPR004197">
    <property type="entry name" value="Cellulase_Ig-like"/>
</dbReference>
<comment type="caution">
    <text evidence="11">The sequence shown here is derived from an EMBL/GenBank/DDBJ whole genome shotgun (WGS) entry which is preliminary data.</text>
</comment>
<keyword evidence="12" id="KW-1185">Reference proteome</keyword>
<keyword evidence="8" id="KW-0136">Cellulose degradation</keyword>
<dbReference type="SUPFAM" id="SSF48208">
    <property type="entry name" value="Six-hairpin glycosidases"/>
    <property type="match status" value="1"/>
</dbReference>
<dbReference type="PROSITE" id="PS51257">
    <property type="entry name" value="PROKAR_LIPOPROTEIN"/>
    <property type="match status" value="1"/>
</dbReference>
<evidence type="ECO:0000256" key="2">
    <source>
        <dbReference type="ARBA" id="ARBA00022801"/>
    </source>
</evidence>
<dbReference type="PROSITE" id="PS00592">
    <property type="entry name" value="GH9_2"/>
    <property type="match status" value="1"/>
</dbReference>
<dbReference type="InterPro" id="IPR008928">
    <property type="entry name" value="6-hairpin_glycosidase_sf"/>
</dbReference>
<evidence type="ECO:0000256" key="8">
    <source>
        <dbReference type="RuleBase" id="RU361166"/>
    </source>
</evidence>
<feature type="chain" id="PRO_5044994822" description="Endoglucanase" evidence="8">
    <location>
        <begin position="27"/>
        <end position="606"/>
    </location>
</feature>
<reference evidence="12" key="1">
    <citation type="journal article" date="2019" name="Int. J. Syst. Evol. Microbiol.">
        <title>The Global Catalogue of Microorganisms (GCM) 10K type strain sequencing project: providing services to taxonomists for standard genome sequencing and annotation.</title>
        <authorList>
            <consortium name="The Broad Institute Genomics Platform"/>
            <consortium name="The Broad Institute Genome Sequencing Center for Infectious Disease"/>
            <person name="Wu L."/>
            <person name="Ma J."/>
        </authorList>
    </citation>
    <scope>NUCLEOTIDE SEQUENCE [LARGE SCALE GENOMIC DNA]</scope>
    <source>
        <strain evidence="12">KCTC 32239</strain>
    </source>
</reference>
<dbReference type="Proteomes" id="UP000619761">
    <property type="component" value="Unassembled WGS sequence"/>
</dbReference>
<dbReference type="Gene3D" id="2.60.40.10">
    <property type="entry name" value="Immunoglobulins"/>
    <property type="match status" value="1"/>
</dbReference>
<dbReference type="PANTHER" id="PTHR22298">
    <property type="entry name" value="ENDO-1,4-BETA-GLUCANASE"/>
    <property type="match status" value="1"/>
</dbReference>
<dbReference type="InterPro" id="IPR033126">
    <property type="entry name" value="Glyco_hydro_9_Asp/Glu_AS"/>
</dbReference>
<organism evidence="11 12">
    <name type="scientific">Cellvibrio zantedeschiae</name>
    <dbReference type="NCBI Taxonomy" id="1237077"/>
    <lineage>
        <taxon>Bacteria</taxon>
        <taxon>Pseudomonadati</taxon>
        <taxon>Pseudomonadota</taxon>
        <taxon>Gammaproteobacteria</taxon>
        <taxon>Cellvibrionales</taxon>
        <taxon>Cellvibrionaceae</taxon>
        <taxon>Cellvibrio</taxon>
    </lineage>
</organism>
<evidence type="ECO:0000256" key="3">
    <source>
        <dbReference type="ARBA" id="ARBA00023277"/>
    </source>
</evidence>
<dbReference type="RefSeq" id="WP_189420587.1">
    <property type="nucleotide sequence ID" value="NZ_BMYZ01000003.1"/>
</dbReference>
<evidence type="ECO:0000259" key="10">
    <source>
        <dbReference type="Pfam" id="PF02927"/>
    </source>
</evidence>
<feature type="active site" evidence="6">
    <location>
        <position position="530"/>
    </location>
</feature>
<dbReference type="EMBL" id="BMYZ01000003">
    <property type="protein sequence ID" value="GGY85292.1"/>
    <property type="molecule type" value="Genomic_DNA"/>
</dbReference>
<sequence>MQNTKSQKYISLVTLSLILTACSGGGDGNSTPPPANSSSLSSMPASTSSSIASTAAQSDLIKLNQIGYKPGAEKLAVVPAVSATTFTVSKTSDNSVVLTGNLSAAQTWEPANESVKLADFSSITTAGDYKLTVDGIEKPANFTIAANAYDALNAGAIKAFYYNRASTPLLESHAGVYKRAAGHADTKVYIHKSAASAARPEGTVVSAPKGWYDAGDYNLYIVNSGISTYSLLAAYEGYENYFKNQNLNIPESADDVPDLLNEAMWNLEWMLAMQDPNDGGVYHKLTSKSFSGFVMPDADTSDRFLVQKATPAALDFAAVMAAASRIYAPYESTYPGVSSKMLKAAKSAYQWAKANPAIYYTQPSDIATGAYGDKDATDEFAWAAAELYITTKDDSYYADLNPSAVTANVPAWGDVKSLAWISLAHHLDSLTKVADKTLIKNRLNNLATDIVAKKMASAYGVPLVNGDFNWGSNSGALNQAIMLLAAYEVDNTKTDYLKTAQSLLDYVLGRNPTDFSYVTGFGVRTPQNVHHRPSVADGIAGSIPGFLAGGPNPGQQDKKDCSVPYASSLPAKSYLDHSCSYASNEIAINWNAPLVYVSAALQVLTP</sequence>
<gene>
    <name evidence="11" type="primary">egl2</name>
    <name evidence="11" type="ORF">GCM10011613_33020</name>
</gene>